<feature type="region of interest" description="Disordered" evidence="1">
    <location>
        <begin position="45"/>
        <end position="85"/>
    </location>
</feature>
<dbReference type="Proteomes" id="UP000607311">
    <property type="component" value="Unassembled WGS sequence"/>
</dbReference>
<reference evidence="2" key="1">
    <citation type="submission" date="2021-01" db="EMBL/GenBank/DDBJ databases">
        <title>Whole genome shotgun sequence of Verrucosispora sediminis NBRC 107745.</title>
        <authorList>
            <person name="Komaki H."/>
            <person name="Tamura T."/>
        </authorList>
    </citation>
    <scope>NUCLEOTIDE SEQUENCE</scope>
    <source>
        <strain evidence="2">NBRC 107745</strain>
    </source>
</reference>
<sequence length="153" mass="17115">MFTQLFTQFWAGLSGQRRDQVIHYQYRADWACRTLRGIDEQIAKAERPLPARPPSSATGSSTWPAAPAPSTGPRRPRPSRGGLKGYVTNLATCPDGTPVTAQFVIDAYHRLVQIEKSFRMSKHDLQAPPIYHRQRDSTDAHLTIMFSALAVSH</sequence>
<evidence type="ECO:0000313" key="2">
    <source>
        <dbReference type="EMBL" id="GIJ35313.1"/>
    </source>
</evidence>
<dbReference type="EMBL" id="BOPD01000029">
    <property type="protein sequence ID" value="GIJ35313.1"/>
    <property type="molecule type" value="Genomic_DNA"/>
</dbReference>
<evidence type="ECO:0008006" key="4">
    <source>
        <dbReference type="Google" id="ProtNLM"/>
    </source>
</evidence>
<organism evidence="2 3">
    <name type="scientific">Micromonospora sediminimaris</name>
    <dbReference type="NCBI Taxonomy" id="547162"/>
    <lineage>
        <taxon>Bacteria</taxon>
        <taxon>Bacillati</taxon>
        <taxon>Actinomycetota</taxon>
        <taxon>Actinomycetes</taxon>
        <taxon>Micromonosporales</taxon>
        <taxon>Micromonosporaceae</taxon>
        <taxon>Micromonospora</taxon>
    </lineage>
</organism>
<feature type="compositionally biased region" description="Low complexity" evidence="1">
    <location>
        <begin position="64"/>
        <end position="73"/>
    </location>
</feature>
<gene>
    <name evidence="2" type="ORF">Vse01_44610</name>
</gene>
<accession>A0A9W5XMW5</accession>
<keyword evidence="3" id="KW-1185">Reference proteome</keyword>
<proteinExistence type="predicted"/>
<evidence type="ECO:0000313" key="3">
    <source>
        <dbReference type="Proteomes" id="UP000607311"/>
    </source>
</evidence>
<name>A0A9W5XMW5_9ACTN</name>
<protein>
    <recommendedName>
        <fullName evidence="4">Transposase DDE domain-containing protein</fullName>
    </recommendedName>
</protein>
<dbReference type="AlphaFoldDB" id="A0A9W5XMW5"/>
<evidence type="ECO:0000256" key="1">
    <source>
        <dbReference type="SAM" id="MobiDB-lite"/>
    </source>
</evidence>
<comment type="caution">
    <text evidence="2">The sequence shown here is derived from an EMBL/GenBank/DDBJ whole genome shotgun (WGS) entry which is preliminary data.</text>
</comment>